<gene>
    <name evidence="2" type="ORF">SJAG_00707</name>
</gene>
<dbReference type="PANTHER" id="PTHR28243:SF1">
    <property type="entry name" value="PYRIDOXAMINE 5'-PHOSPHATE OXIDASE ALR4036 FAMILY FMN-BINDING DOMAIN-CONTAINING PROTEIN"/>
    <property type="match status" value="1"/>
</dbReference>
<dbReference type="PANTHER" id="PTHR28243">
    <property type="entry name" value="AGL049CP"/>
    <property type="match status" value="1"/>
</dbReference>
<dbReference type="JaponicusDB" id="SJAG_00707"/>
<dbReference type="HOGENOM" id="CLU_990978_0_0_1"/>
<dbReference type="GeneID" id="7052125"/>
<dbReference type="EMBL" id="KE651166">
    <property type="protein sequence ID" value="EEB05684.2"/>
    <property type="molecule type" value="Genomic_DNA"/>
</dbReference>
<evidence type="ECO:0000259" key="1">
    <source>
        <dbReference type="Pfam" id="PF12766"/>
    </source>
</evidence>
<dbReference type="InterPro" id="IPR024624">
    <property type="entry name" value="Pyridox_Oxase_Alr4036_FMN-bd"/>
</dbReference>
<dbReference type="RefSeq" id="XP_002171977.2">
    <property type="nucleotide sequence ID" value="XM_002171941.2"/>
</dbReference>
<dbReference type="InterPro" id="IPR012349">
    <property type="entry name" value="Split_barrel_FMN-bd"/>
</dbReference>
<protein>
    <submittedName>
        <fullName evidence="2">Fungal protein</fullName>
    </submittedName>
</protein>
<organism evidence="2 3">
    <name type="scientific">Schizosaccharomyces japonicus (strain yFS275 / FY16936)</name>
    <name type="common">Fission yeast</name>
    <dbReference type="NCBI Taxonomy" id="402676"/>
    <lineage>
        <taxon>Eukaryota</taxon>
        <taxon>Fungi</taxon>
        <taxon>Dikarya</taxon>
        <taxon>Ascomycota</taxon>
        <taxon>Taphrinomycotina</taxon>
        <taxon>Schizosaccharomycetes</taxon>
        <taxon>Schizosaccharomycetales</taxon>
        <taxon>Schizosaccharomycetaceae</taxon>
        <taxon>Schizosaccharomyces</taxon>
    </lineage>
</organism>
<dbReference type="STRING" id="402676.B6JWD3"/>
<dbReference type="VEuPathDB" id="FungiDB:SJAG_00707"/>
<evidence type="ECO:0000313" key="2">
    <source>
        <dbReference type="EMBL" id="EEB05684.2"/>
    </source>
</evidence>
<dbReference type="AlphaFoldDB" id="B6JWD3"/>
<dbReference type="SUPFAM" id="SSF50475">
    <property type="entry name" value="FMN-binding split barrel"/>
    <property type="match status" value="1"/>
</dbReference>
<dbReference type="OMA" id="LAWWIEG"/>
<dbReference type="Proteomes" id="UP000001744">
    <property type="component" value="Unassembled WGS sequence"/>
</dbReference>
<dbReference type="eggNOG" id="KOG4558">
    <property type="taxonomic scope" value="Eukaryota"/>
</dbReference>
<accession>B6JWD3</accession>
<feature type="domain" description="Pyridoxamine 5'-phosphate oxidase Alr4036 family FMN-binding" evidence="1">
    <location>
        <begin position="30"/>
        <end position="150"/>
    </location>
</feature>
<dbReference type="Pfam" id="PF12766">
    <property type="entry name" value="Pyridox_oxase_2"/>
    <property type="match status" value="1"/>
</dbReference>
<dbReference type="OrthoDB" id="434253at2759"/>
<proteinExistence type="predicted"/>
<dbReference type="Gene3D" id="2.30.110.10">
    <property type="entry name" value="Electron Transport, Fmn-binding Protein, Chain A"/>
    <property type="match status" value="1"/>
</dbReference>
<evidence type="ECO:0000313" key="3">
    <source>
        <dbReference type="Proteomes" id="UP000001744"/>
    </source>
</evidence>
<sequence>MRTPLFQHSHIHFHSFLKSQRCYNNMGSELWTNVLKKLISENKTEKKDSDAESFQLATLPAIGEWYPRVRTVALRGFVGCGWDYQSTEKAALKTDLLVFSTDLLMKKSRSIIERQRETLRTKSVLNGYELCNWLPKTLQQMRLAGQIWIYLPELLANGEFPGHELIQKHKLPNNASVPEDWSWEKERVRLWSIHSASLRGTFACPEPYSPIDPNFHYTPLPEKLTGDESETVRKNWEEAFHRFALVVCEVQHFELLEAAPPPGRHFVTKPINGEWVCEELN</sequence>
<dbReference type="GO" id="GO:0010181">
    <property type="term" value="F:FMN binding"/>
    <property type="evidence" value="ECO:0007669"/>
    <property type="project" value="InterPro"/>
</dbReference>
<reference evidence="2 3" key="1">
    <citation type="journal article" date="2011" name="Science">
        <title>Comparative functional genomics of the fission yeasts.</title>
        <authorList>
            <person name="Rhind N."/>
            <person name="Chen Z."/>
            <person name="Yassour M."/>
            <person name="Thompson D.A."/>
            <person name="Haas B.J."/>
            <person name="Habib N."/>
            <person name="Wapinski I."/>
            <person name="Roy S."/>
            <person name="Lin M.F."/>
            <person name="Heiman D.I."/>
            <person name="Young S.K."/>
            <person name="Furuya K."/>
            <person name="Guo Y."/>
            <person name="Pidoux A."/>
            <person name="Chen H.M."/>
            <person name="Robbertse B."/>
            <person name="Goldberg J.M."/>
            <person name="Aoki K."/>
            <person name="Bayne E.H."/>
            <person name="Berlin A.M."/>
            <person name="Desjardins C.A."/>
            <person name="Dobbs E."/>
            <person name="Dukaj L."/>
            <person name="Fan L."/>
            <person name="FitzGerald M.G."/>
            <person name="French C."/>
            <person name="Gujja S."/>
            <person name="Hansen K."/>
            <person name="Keifenheim D."/>
            <person name="Levin J.Z."/>
            <person name="Mosher R.A."/>
            <person name="Mueller C.A."/>
            <person name="Pfiffner J."/>
            <person name="Priest M."/>
            <person name="Russ C."/>
            <person name="Smialowska A."/>
            <person name="Swoboda P."/>
            <person name="Sykes S.M."/>
            <person name="Vaughn M."/>
            <person name="Vengrova S."/>
            <person name="Yoder R."/>
            <person name="Zeng Q."/>
            <person name="Allshire R."/>
            <person name="Baulcombe D."/>
            <person name="Birren B.W."/>
            <person name="Brown W."/>
            <person name="Ekwall K."/>
            <person name="Kellis M."/>
            <person name="Leatherwood J."/>
            <person name="Levin H."/>
            <person name="Margalit H."/>
            <person name="Martienssen R."/>
            <person name="Nieduszynski C.A."/>
            <person name="Spatafora J.W."/>
            <person name="Friedman N."/>
            <person name="Dalgaard J.Z."/>
            <person name="Baumann P."/>
            <person name="Niki H."/>
            <person name="Regev A."/>
            <person name="Nusbaum C."/>
        </authorList>
    </citation>
    <scope>NUCLEOTIDE SEQUENCE [LARGE SCALE GENOMIC DNA]</scope>
    <source>
        <strain evidence="3">yFS275 / FY16936</strain>
    </source>
</reference>
<keyword evidence="3" id="KW-1185">Reference proteome</keyword>
<name>B6JWD3_SCHJY</name>